<protein>
    <submittedName>
        <fullName evidence="1">Uncharacterized protein</fullName>
    </submittedName>
</protein>
<comment type="caution">
    <text evidence="1">The sequence shown here is derived from an EMBL/GenBank/DDBJ whole genome shotgun (WGS) entry which is preliminary data.</text>
</comment>
<gene>
    <name evidence="1" type="ORF">S01H1_28915</name>
</gene>
<name>X0THT8_9ZZZZ</name>
<feature type="non-terminal residue" evidence="1">
    <location>
        <position position="38"/>
    </location>
</feature>
<proteinExistence type="predicted"/>
<dbReference type="EMBL" id="BARS01017703">
    <property type="protein sequence ID" value="GAF86846.1"/>
    <property type="molecule type" value="Genomic_DNA"/>
</dbReference>
<evidence type="ECO:0000313" key="1">
    <source>
        <dbReference type="EMBL" id="GAF86846.1"/>
    </source>
</evidence>
<accession>X0THT8</accession>
<sequence length="38" mass="4409">MNKLILNRPFVSLNEYIKAERASKQYAAKIKKQETNAV</sequence>
<dbReference type="AlphaFoldDB" id="X0THT8"/>
<reference evidence="1" key="1">
    <citation type="journal article" date="2014" name="Front. Microbiol.">
        <title>High frequency of phylogenetically diverse reductive dehalogenase-homologous genes in deep subseafloor sedimentary metagenomes.</title>
        <authorList>
            <person name="Kawai M."/>
            <person name="Futagami T."/>
            <person name="Toyoda A."/>
            <person name="Takaki Y."/>
            <person name="Nishi S."/>
            <person name="Hori S."/>
            <person name="Arai W."/>
            <person name="Tsubouchi T."/>
            <person name="Morono Y."/>
            <person name="Uchiyama I."/>
            <person name="Ito T."/>
            <person name="Fujiyama A."/>
            <person name="Inagaki F."/>
            <person name="Takami H."/>
        </authorList>
    </citation>
    <scope>NUCLEOTIDE SEQUENCE</scope>
    <source>
        <strain evidence="1">Expedition CK06-06</strain>
    </source>
</reference>
<organism evidence="1">
    <name type="scientific">marine sediment metagenome</name>
    <dbReference type="NCBI Taxonomy" id="412755"/>
    <lineage>
        <taxon>unclassified sequences</taxon>
        <taxon>metagenomes</taxon>
        <taxon>ecological metagenomes</taxon>
    </lineage>
</organism>